<dbReference type="EMBL" id="MG869615">
    <property type="protein sequence ID" value="AWD71962.1"/>
    <property type="molecule type" value="Genomic_DNA"/>
</dbReference>
<evidence type="ECO:0000256" key="1">
    <source>
        <dbReference type="SAM" id="SignalP"/>
    </source>
</evidence>
<dbReference type="RefSeq" id="WP_181374807.1">
    <property type="nucleotide sequence ID" value="NZ_MG869615.1"/>
</dbReference>
<evidence type="ECO:0000313" key="3">
    <source>
        <dbReference type="EMBL" id="AWD71962.1"/>
    </source>
</evidence>
<feature type="signal peptide" evidence="1">
    <location>
        <begin position="1"/>
        <end position="28"/>
    </location>
</feature>
<sequence>MQLSTFINIRRSFTARSAIALVAVSALAACGDTAKLPDTAGMGTNPTLPSPQSSLIPTVNIAPAKGWPAGTKPIAMAGLTVTAFSTGLEHPRWLYTLPNGDVLVAESNAPPKPEDGKGIRGWVMGLVMGRAGAGVPSANRITLLRDVNGDGQAEVKTVFIENLSSPFGMALVGNDLYVANTDAVVKFPYRSGETSINAVPIKVVDLPAGPINHHWTKNLIPNADGSKLYVTVGSNSNVGERGMTAEEGRAAIWEVDVKTGQHRVFASGLRNPNGMGWAPDGTLWTVVNERDEIGSDLVPDYLTSVVDGTFYGWPYSYYGQNVDERVKPARPDLVAKAVSPDFALGSHVAPLGMAFSNSKTMSPALSSGVFVGEHGSWNRKPHSGYKVVFVPFTGSKPSGLPVDVLTGFLSAEGDAYGRPVGVAMDNRGALLVADDVGNTVWHVSGQTRVANAGPSLAAKP</sequence>
<name>A0A2S1FHM8_9BURK</name>
<dbReference type="PANTHER" id="PTHR33546:SF1">
    <property type="entry name" value="LARGE, MULTIFUNCTIONAL SECRETED PROTEIN"/>
    <property type="match status" value="1"/>
</dbReference>
<accession>A0A2S1FHM8</accession>
<dbReference type="Gene3D" id="2.120.10.30">
    <property type="entry name" value="TolB, C-terminal domain"/>
    <property type="match status" value="1"/>
</dbReference>
<dbReference type="InterPro" id="IPR011042">
    <property type="entry name" value="6-blade_b-propeller_TolB-like"/>
</dbReference>
<protein>
    <submittedName>
        <fullName evidence="3">Glucose/arabinose dehydrogenase</fullName>
    </submittedName>
</protein>
<keyword evidence="1" id="KW-0732">Signal</keyword>
<dbReference type="InterPro" id="IPR011041">
    <property type="entry name" value="Quinoprot_gluc/sorb_DH_b-prop"/>
</dbReference>
<feature type="domain" description="Pyrroloquinoline quinone-dependent pyranose dehydrogenase beta-propeller" evidence="2">
    <location>
        <begin position="148"/>
        <end position="294"/>
    </location>
</feature>
<organism evidence="3">
    <name type="scientific">Polaromonas sp. E10S</name>
    <dbReference type="NCBI Taxonomy" id="1840239"/>
    <lineage>
        <taxon>Bacteria</taxon>
        <taxon>Pseudomonadati</taxon>
        <taxon>Pseudomonadota</taxon>
        <taxon>Betaproteobacteria</taxon>
        <taxon>Burkholderiales</taxon>
        <taxon>Comamonadaceae</taxon>
        <taxon>Polaromonas</taxon>
    </lineage>
</organism>
<feature type="chain" id="PRO_5015453168" evidence="1">
    <location>
        <begin position="29"/>
        <end position="460"/>
    </location>
</feature>
<dbReference type="SUPFAM" id="SSF50952">
    <property type="entry name" value="Soluble quinoprotein glucose dehydrogenase"/>
    <property type="match status" value="1"/>
</dbReference>
<reference evidence="3" key="1">
    <citation type="submission" date="2018-01" db="EMBL/GenBank/DDBJ databases">
        <title>Plasmids of psychrophilic Polaromonas spp. isolated from Arctic and Antarctic glaciers.</title>
        <authorList>
            <person name="Dziewit L."/>
            <person name="Ciok A."/>
        </authorList>
    </citation>
    <scope>NUCLEOTIDE SEQUENCE</scope>
    <source>
        <plasmid evidence="3">pE10SP1</plasmid>
    </source>
</reference>
<geneLocation type="plasmid" evidence="3">
    <name>pE10SP1</name>
</geneLocation>
<dbReference type="InterPro" id="IPR054539">
    <property type="entry name" value="Beta-prop_PDH"/>
</dbReference>
<dbReference type="AlphaFoldDB" id="A0A2S1FHM8"/>
<evidence type="ECO:0000259" key="2">
    <source>
        <dbReference type="Pfam" id="PF22807"/>
    </source>
</evidence>
<dbReference type="PANTHER" id="PTHR33546">
    <property type="entry name" value="LARGE, MULTIFUNCTIONAL SECRETED PROTEIN-RELATED"/>
    <property type="match status" value="1"/>
</dbReference>
<dbReference type="Pfam" id="PF22807">
    <property type="entry name" value="TrAA12"/>
    <property type="match status" value="2"/>
</dbReference>
<keyword evidence="3" id="KW-0614">Plasmid</keyword>
<gene>
    <name evidence="3" type="ORF">pE10SP1_p018</name>
</gene>
<proteinExistence type="predicted"/>
<feature type="domain" description="Pyrroloquinoline quinone-dependent pyranose dehydrogenase beta-propeller" evidence="2">
    <location>
        <begin position="336"/>
        <end position="444"/>
    </location>
</feature>